<accession>A0A1G8ZCD7</accession>
<dbReference type="EMBL" id="FNDJ01000014">
    <property type="protein sequence ID" value="SDK12075.1"/>
    <property type="molecule type" value="Genomic_DNA"/>
</dbReference>
<keyword evidence="7" id="KW-0472">Membrane</keyword>
<dbReference type="Pfam" id="PF00069">
    <property type="entry name" value="Pkinase"/>
    <property type="match status" value="1"/>
</dbReference>
<dbReference type="PANTHER" id="PTHR43289">
    <property type="entry name" value="MITOGEN-ACTIVATED PROTEIN KINASE KINASE KINASE 20-RELATED"/>
    <property type="match status" value="1"/>
</dbReference>
<dbReference type="PROSITE" id="PS00107">
    <property type="entry name" value="PROTEIN_KINASE_ATP"/>
    <property type="match status" value="1"/>
</dbReference>
<feature type="binding site" evidence="5">
    <location>
        <position position="42"/>
    </location>
    <ligand>
        <name>ATP</name>
        <dbReference type="ChEBI" id="CHEBI:30616"/>
    </ligand>
</feature>
<feature type="compositionally biased region" description="Basic and acidic residues" evidence="6">
    <location>
        <begin position="441"/>
        <end position="462"/>
    </location>
</feature>
<keyword evidence="1" id="KW-0808">Transferase</keyword>
<feature type="transmembrane region" description="Helical" evidence="7">
    <location>
        <begin position="636"/>
        <end position="654"/>
    </location>
</feature>
<feature type="compositionally biased region" description="Basic and acidic residues" evidence="6">
    <location>
        <begin position="412"/>
        <end position="421"/>
    </location>
</feature>
<keyword evidence="10" id="KW-1185">Reference proteome</keyword>
<keyword evidence="9" id="KW-0723">Serine/threonine-protein kinase</keyword>
<dbReference type="InterPro" id="IPR008271">
    <property type="entry name" value="Ser/Thr_kinase_AS"/>
</dbReference>
<keyword evidence="3 9" id="KW-0418">Kinase</keyword>
<evidence type="ECO:0000256" key="3">
    <source>
        <dbReference type="ARBA" id="ARBA00022777"/>
    </source>
</evidence>
<dbReference type="Proteomes" id="UP000199202">
    <property type="component" value="Unassembled WGS sequence"/>
</dbReference>
<name>A0A1G8ZCD7_9ACTN</name>
<feature type="compositionally biased region" description="Low complexity" evidence="6">
    <location>
        <begin position="424"/>
        <end position="433"/>
    </location>
</feature>
<feature type="transmembrane region" description="Helical" evidence="7">
    <location>
        <begin position="674"/>
        <end position="694"/>
    </location>
</feature>
<dbReference type="AlphaFoldDB" id="A0A1G8ZCD7"/>
<dbReference type="CDD" id="cd14014">
    <property type="entry name" value="STKc_PknB_like"/>
    <property type="match status" value="1"/>
</dbReference>
<keyword evidence="4 5" id="KW-0067">ATP-binding</keyword>
<dbReference type="STRING" id="633440.SAMN05421869_1148"/>
<reference evidence="9 10" key="1">
    <citation type="submission" date="2016-10" db="EMBL/GenBank/DDBJ databases">
        <authorList>
            <person name="de Groot N.N."/>
        </authorList>
    </citation>
    <scope>NUCLEOTIDE SEQUENCE [LARGE SCALE GENOMIC DNA]</scope>
    <source>
        <strain evidence="9 10">CGMCC 4.6533</strain>
    </source>
</reference>
<dbReference type="Gene3D" id="1.10.510.10">
    <property type="entry name" value="Transferase(Phosphotransferase) domain 1"/>
    <property type="match status" value="1"/>
</dbReference>
<proteinExistence type="predicted"/>
<dbReference type="Gene3D" id="3.30.200.20">
    <property type="entry name" value="Phosphorylase Kinase, domain 1"/>
    <property type="match status" value="1"/>
</dbReference>
<dbReference type="PANTHER" id="PTHR43289:SF34">
    <property type="entry name" value="SERINE_THREONINE-PROTEIN KINASE YBDM-RELATED"/>
    <property type="match status" value="1"/>
</dbReference>
<evidence type="ECO:0000256" key="6">
    <source>
        <dbReference type="SAM" id="MobiDB-lite"/>
    </source>
</evidence>
<evidence type="ECO:0000259" key="8">
    <source>
        <dbReference type="PROSITE" id="PS50011"/>
    </source>
</evidence>
<feature type="compositionally biased region" description="Pro residues" evidence="6">
    <location>
        <begin position="494"/>
        <end position="511"/>
    </location>
</feature>
<keyword evidence="7" id="KW-0812">Transmembrane</keyword>
<keyword evidence="7" id="KW-1133">Transmembrane helix</keyword>
<sequence>MVLHAMNDDRLGPYRLLRRLGEGGMGVVHLAVDPQGRQVAVKVLRGEVAGDEVARRRLAREVETMRRVRSKFIAEVLDADVTGHRPYIVTRYVPGRGLDEIVKSDGPLDLPALIRVAHGVAEALAVVHSVGVIHRDLKPGNVLILDGEPVLIDFGIAQAVDATRLTQTGMFIGTPGYLAPEIIEGQEAGPEVDIHAWAGTLLYAATGQPPFGKGTLEMIFYNITAGKADISAAPATLQPLLKSAFHRNPNKRPKAPELAEQAARLLPASPPGGRPDEISTVPRPDSRPAADHGAPPPFRQRIDLPSPPPHQASGDFASPPPHQASGDFAPPAAHQQAGDFATPPGHQQSGDIAARLQPSGTADRPSYEMSTPPVTPKRLLESQEQQQATPPPDQPYVSLLPNQADPWPTRRVSPEELRQIQREAAAQSQSQPWQQPPPANDHGRPAPDGDVPTRRVRPDSSEFVRPNQGPPPNSGPMAGAVNPEPPDYRRGPSPAHPPPYIPAQPQFPPDPMTKREPYIPSVPPGRMLQRSKAYGVASAMLLVLMIVAAVFAPVLVAIVALPVAILLRAADLAQPQLTGRRAAGAAALDVVRVFAQPQALAKSVGITIALMLYALILGLPVTLLLTVAAKMASANALAWGAAIALWTLCAGPGVEGPGKQMRRTLSSLVPSRTAAMVTAGALAVGAVLSLILAAGTFGDTPRGAVWTPLDVSAVTKLLDDLKGG</sequence>
<dbReference type="InterPro" id="IPR017441">
    <property type="entry name" value="Protein_kinase_ATP_BS"/>
</dbReference>
<dbReference type="SUPFAM" id="SSF56112">
    <property type="entry name" value="Protein kinase-like (PK-like)"/>
    <property type="match status" value="1"/>
</dbReference>
<keyword evidence="2 5" id="KW-0547">Nucleotide-binding</keyword>
<dbReference type="GO" id="GO:0004674">
    <property type="term" value="F:protein serine/threonine kinase activity"/>
    <property type="evidence" value="ECO:0007669"/>
    <property type="project" value="UniProtKB-KW"/>
</dbReference>
<feature type="region of interest" description="Disordered" evidence="6">
    <location>
        <begin position="265"/>
        <end position="523"/>
    </location>
</feature>
<evidence type="ECO:0000313" key="9">
    <source>
        <dbReference type="EMBL" id="SDK12075.1"/>
    </source>
</evidence>
<feature type="domain" description="Protein kinase" evidence="8">
    <location>
        <begin position="14"/>
        <end position="266"/>
    </location>
</feature>
<evidence type="ECO:0000256" key="4">
    <source>
        <dbReference type="ARBA" id="ARBA00022840"/>
    </source>
</evidence>
<evidence type="ECO:0000256" key="1">
    <source>
        <dbReference type="ARBA" id="ARBA00022679"/>
    </source>
</evidence>
<gene>
    <name evidence="9" type="ORF">SAMN05421869_1148</name>
</gene>
<dbReference type="InterPro" id="IPR000719">
    <property type="entry name" value="Prot_kinase_dom"/>
</dbReference>
<dbReference type="PROSITE" id="PS00108">
    <property type="entry name" value="PROTEIN_KINASE_ST"/>
    <property type="match status" value="1"/>
</dbReference>
<protein>
    <submittedName>
        <fullName evidence="9">Serine/threonine protein kinase</fullName>
    </submittedName>
</protein>
<feature type="transmembrane region" description="Helical" evidence="7">
    <location>
        <begin position="534"/>
        <end position="567"/>
    </location>
</feature>
<dbReference type="GO" id="GO:0005524">
    <property type="term" value="F:ATP binding"/>
    <property type="evidence" value="ECO:0007669"/>
    <property type="project" value="UniProtKB-UniRule"/>
</dbReference>
<evidence type="ECO:0000313" key="10">
    <source>
        <dbReference type="Proteomes" id="UP000199202"/>
    </source>
</evidence>
<feature type="transmembrane region" description="Helical" evidence="7">
    <location>
        <begin position="604"/>
        <end position="629"/>
    </location>
</feature>
<organism evidence="9 10">
    <name type="scientific">Nonomuraea jiangxiensis</name>
    <dbReference type="NCBI Taxonomy" id="633440"/>
    <lineage>
        <taxon>Bacteria</taxon>
        <taxon>Bacillati</taxon>
        <taxon>Actinomycetota</taxon>
        <taxon>Actinomycetes</taxon>
        <taxon>Streptosporangiales</taxon>
        <taxon>Streptosporangiaceae</taxon>
        <taxon>Nonomuraea</taxon>
    </lineage>
</organism>
<dbReference type="PROSITE" id="PS50011">
    <property type="entry name" value="PROTEIN_KINASE_DOM"/>
    <property type="match status" value="1"/>
</dbReference>
<evidence type="ECO:0000256" key="7">
    <source>
        <dbReference type="SAM" id="Phobius"/>
    </source>
</evidence>
<dbReference type="InterPro" id="IPR011009">
    <property type="entry name" value="Kinase-like_dom_sf"/>
</dbReference>
<dbReference type="SMART" id="SM00220">
    <property type="entry name" value="S_TKc"/>
    <property type="match status" value="1"/>
</dbReference>
<evidence type="ECO:0000256" key="5">
    <source>
        <dbReference type="PROSITE-ProRule" id="PRU10141"/>
    </source>
</evidence>
<evidence type="ECO:0000256" key="2">
    <source>
        <dbReference type="ARBA" id="ARBA00022741"/>
    </source>
</evidence>